<dbReference type="PANTHER" id="PTHR47738">
    <property type="entry name" value="PTS SYSTEM FRUCTOSE-LIKE EIIA COMPONENT-RELATED"/>
    <property type="match status" value="1"/>
</dbReference>
<organism evidence="2 3">
    <name type="scientific">Arenimonas metalli CF5-1</name>
    <dbReference type="NCBI Taxonomy" id="1384056"/>
    <lineage>
        <taxon>Bacteria</taxon>
        <taxon>Pseudomonadati</taxon>
        <taxon>Pseudomonadota</taxon>
        <taxon>Gammaproteobacteria</taxon>
        <taxon>Lysobacterales</taxon>
        <taxon>Lysobacteraceae</taxon>
        <taxon>Arenimonas</taxon>
    </lineage>
</organism>
<dbReference type="GO" id="GO:0030295">
    <property type="term" value="F:protein kinase activator activity"/>
    <property type="evidence" value="ECO:0007669"/>
    <property type="project" value="TreeGrafter"/>
</dbReference>
<feature type="domain" description="PTS EIIA type-2" evidence="1">
    <location>
        <begin position="5"/>
        <end position="149"/>
    </location>
</feature>
<dbReference type="STRING" id="1384056.N787_12295"/>
<keyword evidence="3" id="KW-1185">Reference proteome</keyword>
<comment type="caution">
    <text evidence="2">The sequence shown here is derived from an EMBL/GenBank/DDBJ whole genome shotgun (WGS) entry which is preliminary data.</text>
</comment>
<dbReference type="PROSITE" id="PS51094">
    <property type="entry name" value="PTS_EIIA_TYPE_2"/>
    <property type="match status" value="1"/>
</dbReference>
<dbReference type="Proteomes" id="UP000029393">
    <property type="component" value="Unassembled WGS sequence"/>
</dbReference>
<dbReference type="SUPFAM" id="SSF55804">
    <property type="entry name" value="Phoshotransferase/anion transport protein"/>
    <property type="match status" value="1"/>
</dbReference>
<dbReference type="RefSeq" id="WP_034212958.1">
    <property type="nucleotide sequence ID" value="NZ_AVCK01000024.1"/>
</dbReference>
<proteinExistence type="predicted"/>
<dbReference type="eggNOG" id="COG1762">
    <property type="taxonomic scope" value="Bacteria"/>
</dbReference>
<evidence type="ECO:0000313" key="2">
    <source>
        <dbReference type="EMBL" id="KFN45744.1"/>
    </source>
</evidence>
<dbReference type="OrthoDB" id="95460at2"/>
<dbReference type="PROSITE" id="PS00372">
    <property type="entry name" value="PTS_EIIA_TYPE_2_HIS"/>
    <property type="match status" value="1"/>
</dbReference>
<sequence>MHLLDLLSPARVKANVTTSGKKRLLEQLAALLANGADGESERGIYDGLCGRERLGSTGLGHGVAIPHGRSARLASATGTFLRLAEPVDFNAPDGQPVDLVFALVVPEHFATQHLMLLANLAEMFGDGDFRQRLRQAPDSAALYALLSEWQAAHPAAA</sequence>
<dbReference type="InterPro" id="IPR002178">
    <property type="entry name" value="PTS_EIIA_type-2_dom"/>
</dbReference>
<dbReference type="CDD" id="cd00211">
    <property type="entry name" value="PTS_IIA_fru"/>
    <property type="match status" value="1"/>
</dbReference>
<dbReference type="InterPro" id="IPR051541">
    <property type="entry name" value="PTS_SugarTrans_NitroReg"/>
</dbReference>
<dbReference type="EMBL" id="AVCK01000024">
    <property type="protein sequence ID" value="KFN45744.1"/>
    <property type="molecule type" value="Genomic_DNA"/>
</dbReference>
<protein>
    <recommendedName>
        <fullName evidence="1">PTS EIIA type-2 domain-containing protein</fullName>
    </recommendedName>
</protein>
<evidence type="ECO:0000259" key="1">
    <source>
        <dbReference type="PROSITE" id="PS51094"/>
    </source>
</evidence>
<dbReference type="PANTHER" id="PTHR47738:SF1">
    <property type="entry name" value="NITROGEN REGULATORY PROTEIN"/>
    <property type="match status" value="1"/>
</dbReference>
<reference evidence="2 3" key="1">
    <citation type="submission" date="2013-09" db="EMBL/GenBank/DDBJ databases">
        <title>Genome sequencing of Arenimonas metalli.</title>
        <authorList>
            <person name="Chen F."/>
            <person name="Wang G."/>
        </authorList>
    </citation>
    <scope>NUCLEOTIDE SEQUENCE [LARGE SCALE GENOMIC DNA]</scope>
    <source>
        <strain evidence="2 3">CF5-1</strain>
    </source>
</reference>
<evidence type="ECO:0000313" key="3">
    <source>
        <dbReference type="Proteomes" id="UP000029393"/>
    </source>
</evidence>
<dbReference type="AlphaFoldDB" id="A0A091B4D2"/>
<dbReference type="Gene3D" id="3.40.930.10">
    <property type="entry name" value="Mannitol-specific EII, Chain A"/>
    <property type="match status" value="1"/>
</dbReference>
<dbReference type="PATRIC" id="fig|1384056.3.peg.1787"/>
<name>A0A091B4D2_9GAMM</name>
<accession>A0A091B4D2</accession>
<gene>
    <name evidence="2" type="ORF">N787_12295</name>
</gene>
<dbReference type="InterPro" id="IPR016152">
    <property type="entry name" value="PTrfase/Anion_transptr"/>
</dbReference>
<dbReference type="Pfam" id="PF00359">
    <property type="entry name" value="PTS_EIIA_2"/>
    <property type="match status" value="1"/>
</dbReference>